<dbReference type="Pfam" id="PF02915">
    <property type="entry name" value="Rubrerythrin"/>
    <property type="match status" value="1"/>
</dbReference>
<sequence length="151" mass="17516">MKTFRSFDDALHYAIHSAKECAEFYSRLSNQARNTKMKRLFSQYAREEYAQMVSLSRIRYSFAETETEGFPFSLELYDCHAANAGKEDPNYSEALVIAMRKARSSFRLFLELASKSPDEESSNILRSLAHKEAKHRQGVEVEYNESLLIYC</sequence>
<dbReference type="AlphaFoldDB" id="A0A644U2H5"/>
<dbReference type="GO" id="GO:0016491">
    <property type="term" value="F:oxidoreductase activity"/>
    <property type="evidence" value="ECO:0007669"/>
    <property type="project" value="InterPro"/>
</dbReference>
<dbReference type="SUPFAM" id="SSF47240">
    <property type="entry name" value="Ferritin-like"/>
    <property type="match status" value="1"/>
</dbReference>
<evidence type="ECO:0000313" key="2">
    <source>
        <dbReference type="EMBL" id="MPL73458.1"/>
    </source>
</evidence>
<accession>A0A644U2H5</accession>
<dbReference type="InterPro" id="IPR012347">
    <property type="entry name" value="Ferritin-like"/>
</dbReference>
<dbReference type="PANTHER" id="PTHR33531:SF10">
    <property type="entry name" value="BLR7895 PROTEIN"/>
    <property type="match status" value="1"/>
</dbReference>
<reference evidence="2" key="1">
    <citation type="submission" date="2019-08" db="EMBL/GenBank/DDBJ databases">
        <authorList>
            <person name="Kucharzyk K."/>
            <person name="Murdoch R.W."/>
            <person name="Higgins S."/>
            <person name="Loffler F."/>
        </authorList>
    </citation>
    <scope>NUCLEOTIDE SEQUENCE</scope>
</reference>
<name>A0A644U2H5_9ZZZZ</name>
<evidence type="ECO:0000259" key="1">
    <source>
        <dbReference type="Pfam" id="PF02915"/>
    </source>
</evidence>
<proteinExistence type="predicted"/>
<dbReference type="GO" id="GO:0046872">
    <property type="term" value="F:metal ion binding"/>
    <property type="evidence" value="ECO:0007669"/>
    <property type="project" value="InterPro"/>
</dbReference>
<dbReference type="InterPro" id="IPR009078">
    <property type="entry name" value="Ferritin-like_SF"/>
</dbReference>
<dbReference type="PANTHER" id="PTHR33531">
    <property type="entry name" value="RUBRERYTHRIN SUBFAMILY"/>
    <property type="match status" value="1"/>
</dbReference>
<comment type="caution">
    <text evidence="2">The sequence shown here is derived from an EMBL/GenBank/DDBJ whole genome shotgun (WGS) entry which is preliminary data.</text>
</comment>
<feature type="domain" description="Rubrerythrin diiron-binding" evidence="1">
    <location>
        <begin position="9"/>
        <end position="136"/>
    </location>
</feature>
<organism evidence="2">
    <name type="scientific">bioreactor metagenome</name>
    <dbReference type="NCBI Taxonomy" id="1076179"/>
    <lineage>
        <taxon>unclassified sequences</taxon>
        <taxon>metagenomes</taxon>
        <taxon>ecological metagenomes</taxon>
    </lineage>
</organism>
<dbReference type="EMBL" id="VSSQ01000073">
    <property type="protein sequence ID" value="MPL73458.1"/>
    <property type="molecule type" value="Genomic_DNA"/>
</dbReference>
<dbReference type="InterPro" id="IPR003251">
    <property type="entry name" value="Rr_diiron-bd_dom"/>
</dbReference>
<gene>
    <name evidence="2" type="ORF">SDC9_19258</name>
</gene>
<protein>
    <recommendedName>
        <fullName evidence="1">Rubrerythrin diiron-binding domain-containing protein</fullName>
    </recommendedName>
</protein>
<dbReference type="Gene3D" id="1.20.1260.10">
    <property type="match status" value="1"/>
</dbReference>